<feature type="chain" id="PRO_5045696474" description="peptide-methionine (R)-S-oxide reductase" evidence="4">
    <location>
        <begin position="22"/>
        <end position="151"/>
    </location>
</feature>
<evidence type="ECO:0000313" key="7">
    <source>
        <dbReference type="Proteomes" id="UP000745859"/>
    </source>
</evidence>
<dbReference type="GO" id="GO:0033743">
    <property type="term" value="F:peptide-methionine (R)-S-oxide reductase activity"/>
    <property type="evidence" value="ECO:0007669"/>
    <property type="project" value="UniProtKB-EC"/>
</dbReference>
<keyword evidence="2 6" id="KW-0560">Oxidoreductase</keyword>
<dbReference type="EMBL" id="JAASQL010000004">
    <property type="protein sequence ID" value="NIJ46153.1"/>
    <property type="molecule type" value="Genomic_DNA"/>
</dbReference>
<dbReference type="Pfam" id="PF01641">
    <property type="entry name" value="SelR"/>
    <property type="match status" value="1"/>
</dbReference>
<evidence type="ECO:0000256" key="3">
    <source>
        <dbReference type="ARBA" id="ARBA00048488"/>
    </source>
</evidence>
<dbReference type="PROSITE" id="PS51790">
    <property type="entry name" value="MSRB"/>
    <property type="match status" value="1"/>
</dbReference>
<evidence type="ECO:0000256" key="2">
    <source>
        <dbReference type="ARBA" id="ARBA00023002"/>
    </source>
</evidence>
<organism evidence="6 7">
    <name type="scientific">Wenyingzhuangia heitensis</name>
    <dbReference type="NCBI Taxonomy" id="1487859"/>
    <lineage>
        <taxon>Bacteria</taxon>
        <taxon>Pseudomonadati</taxon>
        <taxon>Bacteroidota</taxon>
        <taxon>Flavobacteriia</taxon>
        <taxon>Flavobacteriales</taxon>
        <taxon>Flavobacteriaceae</taxon>
        <taxon>Wenyingzhuangia</taxon>
    </lineage>
</organism>
<dbReference type="InterPro" id="IPR002579">
    <property type="entry name" value="Met_Sox_Rdtase_MsrB_dom"/>
</dbReference>
<comment type="catalytic activity">
    <reaction evidence="3">
        <text>L-methionyl-[protein] + [thioredoxin]-disulfide + H2O = L-methionyl-(R)-S-oxide-[protein] + [thioredoxin]-dithiol</text>
        <dbReference type="Rhea" id="RHEA:24164"/>
        <dbReference type="Rhea" id="RHEA-COMP:10698"/>
        <dbReference type="Rhea" id="RHEA-COMP:10700"/>
        <dbReference type="Rhea" id="RHEA-COMP:12313"/>
        <dbReference type="Rhea" id="RHEA-COMP:12314"/>
        <dbReference type="ChEBI" id="CHEBI:15377"/>
        <dbReference type="ChEBI" id="CHEBI:16044"/>
        <dbReference type="ChEBI" id="CHEBI:29950"/>
        <dbReference type="ChEBI" id="CHEBI:45764"/>
        <dbReference type="ChEBI" id="CHEBI:50058"/>
        <dbReference type="EC" id="1.8.4.12"/>
    </reaction>
</comment>
<evidence type="ECO:0000313" key="6">
    <source>
        <dbReference type="EMBL" id="NIJ46153.1"/>
    </source>
</evidence>
<protein>
    <recommendedName>
        <fullName evidence="1">peptide-methionine (R)-S-oxide reductase</fullName>
        <ecNumber evidence="1">1.8.4.12</ecNumber>
    </recommendedName>
</protein>
<dbReference type="InterPro" id="IPR028427">
    <property type="entry name" value="Met_Sox_Rdtase_MsrB"/>
</dbReference>
<dbReference type="Proteomes" id="UP000745859">
    <property type="component" value="Unassembled WGS sequence"/>
</dbReference>
<name>A0ABX0UBF5_9FLAO</name>
<dbReference type="InterPro" id="IPR011057">
    <property type="entry name" value="Mss4-like_sf"/>
</dbReference>
<reference evidence="6 7" key="1">
    <citation type="submission" date="2020-03" db="EMBL/GenBank/DDBJ databases">
        <title>Genomic Encyclopedia of Type Strains, Phase IV (KMG-IV): sequencing the most valuable type-strain genomes for metagenomic binning, comparative biology and taxonomic classification.</title>
        <authorList>
            <person name="Goeker M."/>
        </authorList>
    </citation>
    <scope>NUCLEOTIDE SEQUENCE [LARGE SCALE GENOMIC DNA]</scope>
    <source>
        <strain evidence="6 7">DSM 101599</strain>
    </source>
</reference>
<dbReference type="PANTHER" id="PTHR10173">
    <property type="entry name" value="METHIONINE SULFOXIDE REDUCTASE"/>
    <property type="match status" value="1"/>
</dbReference>
<dbReference type="SUPFAM" id="SSF51316">
    <property type="entry name" value="Mss4-like"/>
    <property type="match status" value="1"/>
</dbReference>
<feature type="domain" description="MsrB" evidence="5">
    <location>
        <begin position="29"/>
        <end position="151"/>
    </location>
</feature>
<dbReference type="RefSeq" id="WP_167189643.1">
    <property type="nucleotide sequence ID" value="NZ_JAASQL010000004.1"/>
</dbReference>
<feature type="signal peptide" evidence="4">
    <location>
        <begin position="1"/>
        <end position="21"/>
    </location>
</feature>
<accession>A0ABX0UBF5</accession>
<keyword evidence="7" id="KW-1185">Reference proteome</keyword>
<evidence type="ECO:0000256" key="1">
    <source>
        <dbReference type="ARBA" id="ARBA00012499"/>
    </source>
</evidence>
<dbReference type="Gene3D" id="2.170.150.20">
    <property type="entry name" value="Peptide methionine sulfoxide reductase"/>
    <property type="match status" value="1"/>
</dbReference>
<proteinExistence type="predicted"/>
<dbReference type="NCBIfam" id="TIGR00357">
    <property type="entry name" value="peptide-methionine (R)-S-oxide reductase MsrB"/>
    <property type="match status" value="1"/>
</dbReference>
<evidence type="ECO:0000259" key="5">
    <source>
        <dbReference type="PROSITE" id="PS51790"/>
    </source>
</evidence>
<dbReference type="PANTHER" id="PTHR10173:SF52">
    <property type="entry name" value="METHIONINE-R-SULFOXIDE REDUCTASE B1"/>
    <property type="match status" value="1"/>
</dbReference>
<evidence type="ECO:0000256" key="4">
    <source>
        <dbReference type="SAM" id="SignalP"/>
    </source>
</evidence>
<gene>
    <name evidence="6" type="ORF">FHR24_002631</name>
</gene>
<comment type="caution">
    <text evidence="6">The sequence shown here is derived from an EMBL/GenBank/DDBJ whole genome shotgun (WGS) entry which is preliminary data.</text>
</comment>
<sequence length="151" mass="17340">MKKSIHIILFLLFLTISNAHSQKKVIKTDAEWKQQLTEKQYFVLRQKGTEYAFSGEYDKHYKTGTYYCAGCNTPLFTSTTKFDSGTGWPSFDNHINNNVAFLIDKKYGMVRTEIICNVCEGHLGHMFKDGPKETTGKRYCVNSASLLFNKK</sequence>
<keyword evidence="4" id="KW-0732">Signal</keyword>
<dbReference type="EC" id="1.8.4.12" evidence="1"/>